<accession>A0ABQ5KML7</accession>
<dbReference type="SUPFAM" id="SSF56672">
    <property type="entry name" value="DNA/RNA polymerases"/>
    <property type="match status" value="1"/>
</dbReference>
<reference evidence="2" key="1">
    <citation type="submission" date="2022-03" db="EMBL/GenBank/DDBJ databases">
        <title>Draft genome sequence of Aduncisulcus paluster, a free-living microaerophilic Fornicata.</title>
        <authorList>
            <person name="Yuyama I."/>
            <person name="Kume K."/>
            <person name="Tamura T."/>
            <person name="Inagaki Y."/>
            <person name="Hashimoto T."/>
        </authorList>
    </citation>
    <scope>NUCLEOTIDE SEQUENCE</scope>
    <source>
        <strain evidence="2">NY0171</strain>
    </source>
</reference>
<organism evidence="2 3">
    <name type="scientific">Aduncisulcus paluster</name>
    <dbReference type="NCBI Taxonomy" id="2918883"/>
    <lineage>
        <taxon>Eukaryota</taxon>
        <taxon>Metamonada</taxon>
        <taxon>Carpediemonas-like organisms</taxon>
        <taxon>Aduncisulcus</taxon>
    </lineage>
</organism>
<keyword evidence="3" id="KW-1185">Reference proteome</keyword>
<dbReference type="InterPro" id="IPR041577">
    <property type="entry name" value="RT_RNaseH_2"/>
</dbReference>
<evidence type="ECO:0000313" key="3">
    <source>
        <dbReference type="Proteomes" id="UP001057375"/>
    </source>
</evidence>
<dbReference type="Proteomes" id="UP001057375">
    <property type="component" value="Unassembled WGS sequence"/>
</dbReference>
<dbReference type="Pfam" id="PF17919">
    <property type="entry name" value="RT_RNaseH_2"/>
    <property type="match status" value="1"/>
</dbReference>
<dbReference type="InterPro" id="IPR043502">
    <property type="entry name" value="DNA/RNA_pol_sf"/>
</dbReference>
<proteinExistence type="predicted"/>
<sequence>MELNALGTEEIGKYEEYPSTRKFKGSTEPSGEIKFPQRVHTELFKDSGTFRVMKKGYTKSCWGPEQSSAWNSLLSSLDKKLSLEHPVTDLDASTVGIGGILLQRATSGKEKLINLFSRKFNKTDTRWSTIEQEAFGGNRSLKSSSHLQKRSPETCALENDDDSFYLSYQAHCSENQTADFLSRIELKNDYSSKTRKIRTLKALDTTTKGPEKDVLLKQIHLELGHASAGLVVKVLRDRG</sequence>
<evidence type="ECO:0000259" key="1">
    <source>
        <dbReference type="Pfam" id="PF17919"/>
    </source>
</evidence>
<name>A0ABQ5KML7_9EUKA</name>
<comment type="caution">
    <text evidence="2">The sequence shown here is derived from an EMBL/GenBank/DDBJ whole genome shotgun (WGS) entry which is preliminary data.</text>
</comment>
<evidence type="ECO:0000313" key="2">
    <source>
        <dbReference type="EMBL" id="GKT32170.1"/>
    </source>
</evidence>
<dbReference type="EMBL" id="BQXS01009949">
    <property type="protein sequence ID" value="GKT32170.1"/>
    <property type="molecule type" value="Genomic_DNA"/>
</dbReference>
<gene>
    <name evidence="2" type="ORF">ADUPG1_006377</name>
</gene>
<feature type="domain" description="Reverse transcriptase/retrotransposon-derived protein RNase H-like" evidence="1">
    <location>
        <begin position="62"/>
        <end position="145"/>
    </location>
</feature>
<protein>
    <recommendedName>
        <fullName evidence="1">Reverse transcriptase/retrotransposon-derived protein RNase H-like domain-containing protein</fullName>
    </recommendedName>
</protein>